<dbReference type="EMBL" id="LQYT01000009">
    <property type="protein sequence ID" value="KYD22734.1"/>
    <property type="molecule type" value="Genomic_DNA"/>
</dbReference>
<sequence>MIRKPGKFFSARFLMILLKKGKTNKERRFFILHWRARAGFMAVIPGKRLAKARAETGDPMKMGLL</sequence>
<dbReference type="STRING" id="301148.B4135_1217"/>
<protein>
    <submittedName>
        <fullName evidence="1">Uncharacterized protein</fullName>
    </submittedName>
</protein>
<comment type="caution">
    <text evidence="1">The sequence shown here is derived from an EMBL/GenBank/DDBJ whole genome shotgun (WGS) entry which is preliminary data.</text>
</comment>
<proteinExistence type="predicted"/>
<organism evidence="1 2">
    <name type="scientific">Caldibacillus debilis</name>
    <dbReference type="NCBI Taxonomy" id="301148"/>
    <lineage>
        <taxon>Bacteria</taxon>
        <taxon>Bacillati</taxon>
        <taxon>Bacillota</taxon>
        <taxon>Bacilli</taxon>
        <taxon>Bacillales</taxon>
        <taxon>Bacillaceae</taxon>
        <taxon>Caldibacillus</taxon>
    </lineage>
</organism>
<dbReference type="AlphaFoldDB" id="A0A150MDT0"/>
<name>A0A150MDT0_9BACI</name>
<dbReference type="Proteomes" id="UP000075683">
    <property type="component" value="Unassembled WGS sequence"/>
</dbReference>
<evidence type="ECO:0000313" key="1">
    <source>
        <dbReference type="EMBL" id="KYD22734.1"/>
    </source>
</evidence>
<evidence type="ECO:0000313" key="2">
    <source>
        <dbReference type="Proteomes" id="UP000075683"/>
    </source>
</evidence>
<accession>A0A150MDT0</accession>
<gene>
    <name evidence="1" type="ORF">B4135_1217</name>
</gene>
<reference evidence="1 2" key="1">
    <citation type="submission" date="2016-01" db="EMBL/GenBank/DDBJ databases">
        <title>Draft Genome Sequences of Seven Thermophilic Sporeformers Isolated from Foods.</title>
        <authorList>
            <person name="Berendsen E.M."/>
            <person name="Wells-Bennik M.H."/>
            <person name="Krawcyk A.O."/>
            <person name="De Jong A."/>
            <person name="Holsappel S."/>
            <person name="Eijlander R.T."/>
            <person name="Kuipers O.P."/>
        </authorList>
    </citation>
    <scope>NUCLEOTIDE SEQUENCE [LARGE SCALE GENOMIC DNA]</scope>
    <source>
        <strain evidence="1 2">B4135</strain>
    </source>
</reference>